<name>A0A6I5N0A7_9BIFI</name>
<evidence type="ECO:0000313" key="6">
    <source>
        <dbReference type="Proteomes" id="UP000469292"/>
    </source>
</evidence>
<dbReference type="SMART" id="SM00342">
    <property type="entry name" value="HTH_ARAC"/>
    <property type="match status" value="1"/>
</dbReference>
<proteinExistence type="predicted"/>
<dbReference type="RefSeq" id="WP_163227106.1">
    <property type="nucleotide sequence ID" value="NZ_VYSG01000001.1"/>
</dbReference>
<dbReference type="EMBL" id="VYSG01000001">
    <property type="protein sequence ID" value="NEG69555.1"/>
    <property type="molecule type" value="Genomic_DNA"/>
</dbReference>
<dbReference type="Gene3D" id="1.10.10.60">
    <property type="entry name" value="Homeodomain-like"/>
    <property type="match status" value="1"/>
</dbReference>
<keyword evidence="3" id="KW-0804">Transcription</keyword>
<dbReference type="InterPro" id="IPR053142">
    <property type="entry name" value="PchR_regulatory_protein"/>
</dbReference>
<keyword evidence="1" id="KW-0805">Transcription regulation</keyword>
<accession>A0A6I5N0A7</accession>
<dbReference type="InterPro" id="IPR020449">
    <property type="entry name" value="Tscrpt_reg_AraC-type_HTH"/>
</dbReference>
<evidence type="ECO:0000256" key="3">
    <source>
        <dbReference type="ARBA" id="ARBA00023163"/>
    </source>
</evidence>
<dbReference type="InterPro" id="IPR018062">
    <property type="entry name" value="HTH_AraC-typ_CS"/>
</dbReference>
<feature type="domain" description="HTH araC/xylS-type" evidence="4">
    <location>
        <begin position="212"/>
        <end position="310"/>
    </location>
</feature>
<protein>
    <submittedName>
        <fullName evidence="5">Helix-turn-helix transcriptional regulator</fullName>
    </submittedName>
</protein>
<dbReference type="PANTHER" id="PTHR47893:SF1">
    <property type="entry name" value="REGULATORY PROTEIN PCHR"/>
    <property type="match status" value="1"/>
</dbReference>
<dbReference type="InterPro" id="IPR009057">
    <property type="entry name" value="Homeodomain-like_sf"/>
</dbReference>
<evidence type="ECO:0000313" key="5">
    <source>
        <dbReference type="EMBL" id="NEG69555.1"/>
    </source>
</evidence>
<gene>
    <name evidence="5" type="ORF">F6S87_02750</name>
</gene>
<dbReference type="AlphaFoldDB" id="A0A6I5N0A7"/>
<dbReference type="InterPro" id="IPR018060">
    <property type="entry name" value="HTH_AraC"/>
</dbReference>
<keyword evidence="2" id="KW-0238">DNA-binding</keyword>
<dbReference type="GO" id="GO:0003700">
    <property type="term" value="F:DNA-binding transcription factor activity"/>
    <property type="evidence" value="ECO:0007669"/>
    <property type="project" value="InterPro"/>
</dbReference>
<dbReference type="PROSITE" id="PS00041">
    <property type="entry name" value="HTH_ARAC_FAMILY_1"/>
    <property type="match status" value="1"/>
</dbReference>
<evidence type="ECO:0000256" key="1">
    <source>
        <dbReference type="ARBA" id="ARBA00023015"/>
    </source>
</evidence>
<evidence type="ECO:0000256" key="2">
    <source>
        <dbReference type="ARBA" id="ARBA00023125"/>
    </source>
</evidence>
<evidence type="ECO:0000259" key="4">
    <source>
        <dbReference type="PROSITE" id="PS01124"/>
    </source>
</evidence>
<reference evidence="5 6" key="1">
    <citation type="submission" date="2019-09" db="EMBL/GenBank/DDBJ databases">
        <title>Phylogenetic characterization of a novel taxon of the genus Bifidobacterium: Bifidobacterium choloepi sp. nov.</title>
        <authorList>
            <person name="Modesto M."/>
            <person name="Satti M."/>
        </authorList>
    </citation>
    <scope>NUCLEOTIDE SEQUENCE [LARGE SCALE GENOMIC DNA]</scope>
    <source>
        <strain evidence="5 6">BRDM6</strain>
    </source>
</reference>
<dbReference type="Proteomes" id="UP000469292">
    <property type="component" value="Unassembled WGS sequence"/>
</dbReference>
<comment type="caution">
    <text evidence="5">The sequence shown here is derived from an EMBL/GenBank/DDBJ whole genome shotgun (WGS) entry which is preliminary data.</text>
</comment>
<dbReference type="PANTHER" id="PTHR47893">
    <property type="entry name" value="REGULATORY PROTEIN PCHR"/>
    <property type="match status" value="1"/>
</dbReference>
<sequence>MGMHPKTSEQDAGMGLVCESVDCALFQMRPERDLTDHEIIPGVYVFHRDTTFETTGLGGRDDLFVVDHCLEGRIEWESTLGTCQYLESGNVALSTKESYGALQFPLGLYRGLSIVFDIPRAQQSLNRMMPGWSIDLLRLRAKFCGDGETLVLRDAAELNQLCCEMYTVHPRIQMPYSQVKVMELLLLLEVAEPPSNVREPRYFRRTQIDKVKDIATLITSELDRWYTLAELSERFDFPLTSMQQCFRNRYGVSIAAYMKEYRMNAAAVRLRNSDDPVIDIASEVGYSNPGKFAAAFRSVMGKTPTEYRSSARV</sequence>
<dbReference type="Pfam" id="PF12833">
    <property type="entry name" value="HTH_18"/>
    <property type="match status" value="1"/>
</dbReference>
<keyword evidence="6" id="KW-1185">Reference proteome</keyword>
<dbReference type="GO" id="GO:0043565">
    <property type="term" value="F:sequence-specific DNA binding"/>
    <property type="evidence" value="ECO:0007669"/>
    <property type="project" value="InterPro"/>
</dbReference>
<dbReference type="PRINTS" id="PR00032">
    <property type="entry name" value="HTHARAC"/>
</dbReference>
<organism evidence="5 6">
    <name type="scientific">Bifidobacterium choloepi</name>
    <dbReference type="NCBI Taxonomy" id="2614131"/>
    <lineage>
        <taxon>Bacteria</taxon>
        <taxon>Bacillati</taxon>
        <taxon>Actinomycetota</taxon>
        <taxon>Actinomycetes</taxon>
        <taxon>Bifidobacteriales</taxon>
        <taxon>Bifidobacteriaceae</taxon>
        <taxon>Bifidobacterium</taxon>
    </lineage>
</organism>
<dbReference type="SUPFAM" id="SSF46689">
    <property type="entry name" value="Homeodomain-like"/>
    <property type="match status" value="1"/>
</dbReference>
<dbReference type="PROSITE" id="PS01124">
    <property type="entry name" value="HTH_ARAC_FAMILY_2"/>
    <property type="match status" value="1"/>
</dbReference>